<reference evidence="3" key="1">
    <citation type="submission" date="2025-08" db="UniProtKB">
        <authorList>
            <consortium name="RefSeq"/>
        </authorList>
    </citation>
    <scope>IDENTIFICATION</scope>
    <source>
        <tissue evidence="3">Whole insect</tissue>
    </source>
</reference>
<feature type="region of interest" description="Disordered" evidence="1">
    <location>
        <begin position="417"/>
        <end position="452"/>
    </location>
</feature>
<feature type="region of interest" description="Disordered" evidence="1">
    <location>
        <begin position="557"/>
        <end position="579"/>
    </location>
</feature>
<protein>
    <submittedName>
        <fullName evidence="3">Dynein regulatory complex protein 11-like</fullName>
    </submittedName>
</protein>
<dbReference type="SUPFAM" id="SSF52540">
    <property type="entry name" value="P-loop containing nucleoside triphosphate hydrolases"/>
    <property type="match status" value="1"/>
</dbReference>
<evidence type="ECO:0000313" key="3">
    <source>
        <dbReference type="RefSeq" id="XP_028127821.1"/>
    </source>
</evidence>
<dbReference type="RefSeq" id="XP_028127821.1">
    <property type="nucleotide sequence ID" value="XM_028272020.1"/>
</dbReference>
<dbReference type="InParanoid" id="A0A6P7EXW0"/>
<dbReference type="InterPro" id="IPR003959">
    <property type="entry name" value="ATPase_AAA_core"/>
</dbReference>
<proteinExistence type="predicted"/>
<accession>A0A6P7EXW0</accession>
<dbReference type="InterPro" id="IPR027417">
    <property type="entry name" value="P-loop_NTPase"/>
</dbReference>
<dbReference type="PROSITE" id="PS50096">
    <property type="entry name" value="IQ"/>
    <property type="match status" value="1"/>
</dbReference>
<feature type="compositionally biased region" description="Basic residues" evidence="1">
    <location>
        <begin position="557"/>
        <end position="576"/>
    </location>
</feature>
<dbReference type="AlphaFoldDB" id="A0A6P7EXW0"/>
<dbReference type="Pfam" id="PF00004">
    <property type="entry name" value="AAA"/>
    <property type="match status" value="1"/>
</dbReference>
<dbReference type="PANTHER" id="PTHR14690">
    <property type="entry name" value="IQ MOTIF CONTAINING WITH AAA DOMAIN 1"/>
    <property type="match status" value="1"/>
</dbReference>
<dbReference type="GO" id="GO:0005524">
    <property type="term" value="F:ATP binding"/>
    <property type="evidence" value="ECO:0007669"/>
    <property type="project" value="InterPro"/>
</dbReference>
<dbReference type="InterPro" id="IPR052267">
    <property type="entry name" value="N-DRC_Component"/>
</dbReference>
<name>A0A6P7EXW0_DIAVI</name>
<feature type="domain" description="ATPase AAA-type core" evidence="2">
    <location>
        <begin position="657"/>
        <end position="788"/>
    </location>
</feature>
<dbReference type="GO" id="GO:0016887">
    <property type="term" value="F:ATP hydrolysis activity"/>
    <property type="evidence" value="ECO:0007669"/>
    <property type="project" value="InterPro"/>
</dbReference>
<dbReference type="Gene3D" id="3.40.50.300">
    <property type="entry name" value="P-loop containing nucleotide triphosphate hydrolases"/>
    <property type="match status" value="1"/>
</dbReference>
<feature type="compositionally biased region" description="Basic and acidic residues" evidence="1">
    <location>
        <begin position="176"/>
        <end position="185"/>
    </location>
</feature>
<gene>
    <name evidence="3" type="primary">LOC114324233</name>
</gene>
<evidence type="ECO:0000256" key="1">
    <source>
        <dbReference type="SAM" id="MobiDB-lite"/>
    </source>
</evidence>
<dbReference type="OrthoDB" id="6616786at2759"/>
<sequence>MSFDYYVNKWIITKKNLENLTQKDDVWRQKAKPVNDRIMANLLFGDFYARYCMLYQDLDNCIDQMVQPQKRITVKKIVDAAAVRLMEFNAILRELDLSEYHYIDGTLVELKLVPYDVEILHPALFHHRPIDVEDMWKKIQRGEKIFAPPPVEKEKEEEGDLAVTKSILKAFQSEEAFERQETDGPKKKKRERKKVVVEEQPTLSTEETNEIKRIQLRTENILLIQTAERARQGRMYFFVKNMFYNQTQQLKEKQTKNQVKPEDPQEPVTDQAKVEMEASTKIQSAWRGFASRKRDKFSESQRRFLIGMYEPVYRSLEYKETFEANLEKRREYRDQRIREYIQAIDSEQARILRVVAPGLMEDIGDEIREWFRVWYKEVKQFDQIPPEDKGGTILVVRGETMTPKEFLDEVERKRREKVKAGGEKAKKEKERREREKLKKAEKEKKKKELEQKKKIAKAKAAKKKKRKPGEYEYDFEEPVADPLYKEGMEEHLNIWDLRNDFENPLEKHYTDIITEKQYLENQLECRRIVDNMMRVELDILNDALDEDRVRYGLKRIKRKKQKKGKKKKGKRGKRGKKDLTGNVPVEQLFQELVDNQIIQTYPKVSLEDFHGDFNYNNWDLRNLDFDPPAGLLDVRQAVVLNCILPLGVEVMKRPRSVLILGPEKSGKHLLANAIFNATRCVLFDLSPETLSGRYEGASGMRMLLHLVDKMSKLLAPSIIYFREAEKPFYKKVPKKDKELNPKRIGSKIKSIIKGIKPADRVLVLGLTNQPWAAQGKLRKIFERHILVPRTGYNSVYMYWRELLMRYPGVDRNFNVTALAKVTKDYPLPVLREVLEYILVPRRIIQLQFKPLTCEEIYEYFIQHDITPITDKMWRKYQKWYSRTNLGKQQTKFNKWAKAKRDALERKKK</sequence>
<dbReference type="KEGG" id="dvv:114324233"/>
<dbReference type="PANTHER" id="PTHR14690:SF9">
    <property type="entry name" value="GH08353P"/>
    <property type="match status" value="1"/>
</dbReference>
<evidence type="ECO:0000259" key="2">
    <source>
        <dbReference type="Pfam" id="PF00004"/>
    </source>
</evidence>
<organism evidence="3">
    <name type="scientific">Diabrotica virgifera virgifera</name>
    <name type="common">western corn rootworm</name>
    <dbReference type="NCBI Taxonomy" id="50390"/>
    <lineage>
        <taxon>Eukaryota</taxon>
        <taxon>Metazoa</taxon>
        <taxon>Ecdysozoa</taxon>
        <taxon>Arthropoda</taxon>
        <taxon>Hexapoda</taxon>
        <taxon>Insecta</taxon>
        <taxon>Pterygota</taxon>
        <taxon>Neoptera</taxon>
        <taxon>Endopterygota</taxon>
        <taxon>Coleoptera</taxon>
        <taxon>Polyphaga</taxon>
        <taxon>Cucujiformia</taxon>
        <taxon>Chrysomeloidea</taxon>
        <taxon>Chrysomelidae</taxon>
        <taxon>Galerucinae</taxon>
        <taxon>Diabroticina</taxon>
        <taxon>Diabroticites</taxon>
        <taxon>Diabrotica</taxon>
    </lineage>
</organism>
<feature type="region of interest" description="Disordered" evidence="1">
    <location>
        <begin position="174"/>
        <end position="201"/>
    </location>
</feature>
<dbReference type="FunCoup" id="A0A6P7EXW0">
    <property type="interactions" value="7"/>
</dbReference>